<evidence type="ECO:0000259" key="1">
    <source>
        <dbReference type="PROSITE" id="PS51725"/>
    </source>
</evidence>
<keyword evidence="2" id="KW-0503">Monooxygenase</keyword>
<dbReference type="Gene3D" id="3.30.70.100">
    <property type="match status" value="1"/>
</dbReference>
<reference evidence="2 3" key="1">
    <citation type="submission" date="2019-03" db="EMBL/GenBank/DDBJ databases">
        <title>Genomic Encyclopedia of Type Strains, Phase IV (KMG-IV): sequencing the most valuable type-strain genomes for metagenomic binning, comparative biology and taxonomic classification.</title>
        <authorList>
            <person name="Goeker M."/>
        </authorList>
    </citation>
    <scope>NUCLEOTIDE SEQUENCE [LARGE SCALE GENOMIC DNA]</scope>
    <source>
        <strain evidence="2 3">DSM 9035</strain>
    </source>
</reference>
<dbReference type="Proteomes" id="UP000294664">
    <property type="component" value="Unassembled WGS sequence"/>
</dbReference>
<dbReference type="SUPFAM" id="SSF54909">
    <property type="entry name" value="Dimeric alpha+beta barrel"/>
    <property type="match status" value="1"/>
</dbReference>
<dbReference type="PANTHER" id="PTHR33336:SF3">
    <property type="entry name" value="ABM DOMAIN-CONTAINING PROTEIN"/>
    <property type="match status" value="1"/>
</dbReference>
<protein>
    <submittedName>
        <fullName evidence="2">Quinol monooxygenase YgiN</fullName>
    </submittedName>
</protein>
<dbReference type="GO" id="GO:0004497">
    <property type="term" value="F:monooxygenase activity"/>
    <property type="evidence" value="ECO:0007669"/>
    <property type="project" value="UniProtKB-KW"/>
</dbReference>
<feature type="domain" description="ABM" evidence="1">
    <location>
        <begin position="10"/>
        <end position="103"/>
    </location>
</feature>
<proteinExistence type="predicted"/>
<dbReference type="InterPro" id="IPR011008">
    <property type="entry name" value="Dimeric_a/b-barrel"/>
</dbReference>
<dbReference type="Pfam" id="PF03992">
    <property type="entry name" value="ABM"/>
    <property type="match status" value="1"/>
</dbReference>
<gene>
    <name evidence="2" type="ORF">EDC64_10451</name>
</gene>
<evidence type="ECO:0000313" key="2">
    <source>
        <dbReference type="EMBL" id="TCT05494.1"/>
    </source>
</evidence>
<dbReference type="AlphaFoldDB" id="A0A4R3LXV0"/>
<sequence>MQNQATPQPVKILAILVARPDKADDLAALLGTMVGASRAEPGNLRYDLWRDRADPGRFVLDELYVDETSVAAHRATAHFQHYLSRIGDLADRSVMTLDPREVA</sequence>
<dbReference type="InterPro" id="IPR050744">
    <property type="entry name" value="AI-2_Isomerase_LsrG"/>
</dbReference>
<dbReference type="PROSITE" id="PS51725">
    <property type="entry name" value="ABM"/>
    <property type="match status" value="1"/>
</dbReference>
<accession>A0A4R3LXV0</accession>
<keyword evidence="2" id="KW-0560">Oxidoreductase</keyword>
<dbReference type="RefSeq" id="WP_132030846.1">
    <property type="nucleotide sequence ID" value="NZ_SMAI01000004.1"/>
</dbReference>
<dbReference type="InterPro" id="IPR007138">
    <property type="entry name" value="ABM_dom"/>
</dbReference>
<evidence type="ECO:0000313" key="3">
    <source>
        <dbReference type="Proteomes" id="UP000294664"/>
    </source>
</evidence>
<name>A0A4R3LXV0_9HYPH</name>
<organism evidence="2 3">
    <name type="scientific">Aquabacter spiritensis</name>
    <dbReference type="NCBI Taxonomy" id="933073"/>
    <lineage>
        <taxon>Bacteria</taxon>
        <taxon>Pseudomonadati</taxon>
        <taxon>Pseudomonadota</taxon>
        <taxon>Alphaproteobacteria</taxon>
        <taxon>Hyphomicrobiales</taxon>
        <taxon>Xanthobacteraceae</taxon>
        <taxon>Aquabacter</taxon>
    </lineage>
</organism>
<dbReference type="PANTHER" id="PTHR33336">
    <property type="entry name" value="QUINOL MONOOXYGENASE YGIN-RELATED"/>
    <property type="match status" value="1"/>
</dbReference>
<dbReference type="OrthoDB" id="9812192at2"/>
<keyword evidence="3" id="KW-1185">Reference proteome</keyword>
<dbReference type="EMBL" id="SMAI01000004">
    <property type="protein sequence ID" value="TCT05494.1"/>
    <property type="molecule type" value="Genomic_DNA"/>
</dbReference>
<comment type="caution">
    <text evidence="2">The sequence shown here is derived from an EMBL/GenBank/DDBJ whole genome shotgun (WGS) entry which is preliminary data.</text>
</comment>